<dbReference type="PANTHER" id="PTHR48100:SF58">
    <property type="entry name" value="PE-PGRS FAMILY PROTEIN PE_PGRS11"/>
    <property type="match status" value="1"/>
</dbReference>
<evidence type="ECO:0000313" key="3">
    <source>
        <dbReference type="Proteomes" id="UP000776164"/>
    </source>
</evidence>
<dbReference type="SMART" id="SM00855">
    <property type="entry name" value="PGAM"/>
    <property type="match status" value="1"/>
</dbReference>
<protein>
    <submittedName>
        <fullName evidence="2">Phosphoglycerate mutase</fullName>
        <ecNumber evidence="2">5.4.2.12</ecNumber>
    </submittedName>
</protein>
<dbReference type="InterPro" id="IPR013078">
    <property type="entry name" value="His_Pase_superF_clade-1"/>
</dbReference>
<dbReference type="InterPro" id="IPR029033">
    <property type="entry name" value="His_PPase_superfam"/>
</dbReference>
<dbReference type="EC" id="5.4.2.12" evidence="2"/>
<proteinExistence type="predicted"/>
<feature type="region of interest" description="Disordered" evidence="1">
    <location>
        <begin position="202"/>
        <end position="221"/>
    </location>
</feature>
<evidence type="ECO:0000256" key="1">
    <source>
        <dbReference type="SAM" id="MobiDB-lite"/>
    </source>
</evidence>
<organism evidence="2 3">
    <name type="scientific">Subtercola frigoramans</name>
    <dbReference type="NCBI Taxonomy" id="120298"/>
    <lineage>
        <taxon>Bacteria</taxon>
        <taxon>Bacillati</taxon>
        <taxon>Actinomycetota</taxon>
        <taxon>Actinomycetes</taxon>
        <taxon>Micrococcales</taxon>
        <taxon>Microbacteriaceae</taxon>
        <taxon>Subtercola</taxon>
    </lineage>
</organism>
<dbReference type="RefSeq" id="WP_205106620.1">
    <property type="nucleotide sequence ID" value="NZ_BAAAHT010000017.1"/>
</dbReference>
<dbReference type="EMBL" id="JAFBBU010000001">
    <property type="protein sequence ID" value="MBM7470940.1"/>
    <property type="molecule type" value="Genomic_DNA"/>
</dbReference>
<accession>A0ABS2L1I0</accession>
<dbReference type="CDD" id="cd07067">
    <property type="entry name" value="HP_PGM_like"/>
    <property type="match status" value="1"/>
</dbReference>
<dbReference type="InterPro" id="IPR050275">
    <property type="entry name" value="PGM_Phosphatase"/>
</dbReference>
<reference evidence="2 3" key="1">
    <citation type="submission" date="2021-01" db="EMBL/GenBank/DDBJ databases">
        <title>Sequencing the genomes of 1000 actinobacteria strains.</title>
        <authorList>
            <person name="Klenk H.-P."/>
        </authorList>
    </citation>
    <scope>NUCLEOTIDE SEQUENCE [LARGE SCALE GENOMIC DNA]</scope>
    <source>
        <strain evidence="2 3">DSM 13057</strain>
    </source>
</reference>
<evidence type="ECO:0000313" key="2">
    <source>
        <dbReference type="EMBL" id="MBM7470940.1"/>
    </source>
</evidence>
<sequence length="221" mass="23357">MRLLLIRHGQTIDNVNGALGTAIPGPGLTPLGKRQAAAIPDSLGSIPIDAIYVSTMQRTHETAAPLALARGLVPVVLDGIHEIDAGDLEQRSDEEAIRTYMGTIFSWWGDFDARIPGGEDGNEFYARYTAAIEQVATAHPKGTIAVVSHGAAIRTWASYASQNIDAEFSRTHLLENTAVVVLEGSAVEGWVTTYWADEPIGGASLEDASAPDPTAGVRPAG</sequence>
<dbReference type="Pfam" id="PF00300">
    <property type="entry name" value="His_Phos_1"/>
    <property type="match status" value="1"/>
</dbReference>
<name>A0ABS2L1I0_9MICO</name>
<comment type="caution">
    <text evidence="2">The sequence shown here is derived from an EMBL/GenBank/DDBJ whole genome shotgun (WGS) entry which is preliminary data.</text>
</comment>
<dbReference type="GO" id="GO:0004619">
    <property type="term" value="F:phosphoglycerate mutase activity"/>
    <property type="evidence" value="ECO:0007669"/>
    <property type="project" value="UniProtKB-EC"/>
</dbReference>
<keyword evidence="3" id="KW-1185">Reference proteome</keyword>
<dbReference type="Proteomes" id="UP000776164">
    <property type="component" value="Unassembled WGS sequence"/>
</dbReference>
<gene>
    <name evidence="2" type="ORF">JOE66_000574</name>
</gene>
<dbReference type="Gene3D" id="3.40.50.1240">
    <property type="entry name" value="Phosphoglycerate mutase-like"/>
    <property type="match status" value="1"/>
</dbReference>
<dbReference type="PROSITE" id="PS00175">
    <property type="entry name" value="PG_MUTASE"/>
    <property type="match status" value="1"/>
</dbReference>
<dbReference type="SUPFAM" id="SSF53254">
    <property type="entry name" value="Phosphoglycerate mutase-like"/>
    <property type="match status" value="1"/>
</dbReference>
<dbReference type="PANTHER" id="PTHR48100">
    <property type="entry name" value="BROAD-SPECIFICITY PHOSPHATASE YOR283W-RELATED"/>
    <property type="match status" value="1"/>
</dbReference>
<dbReference type="InterPro" id="IPR001345">
    <property type="entry name" value="PG/BPGM_mutase_AS"/>
</dbReference>
<keyword evidence="2" id="KW-0413">Isomerase</keyword>